<feature type="non-terminal residue" evidence="1">
    <location>
        <position position="1"/>
    </location>
</feature>
<dbReference type="EMBL" id="BARW01027920">
    <property type="protein sequence ID" value="GAJ07244.1"/>
    <property type="molecule type" value="Genomic_DNA"/>
</dbReference>
<feature type="non-terminal residue" evidence="1">
    <location>
        <position position="255"/>
    </location>
</feature>
<organism evidence="1">
    <name type="scientific">marine sediment metagenome</name>
    <dbReference type="NCBI Taxonomy" id="412755"/>
    <lineage>
        <taxon>unclassified sequences</taxon>
        <taxon>metagenomes</taxon>
        <taxon>ecological metagenomes</taxon>
    </lineage>
</organism>
<gene>
    <name evidence="1" type="ORF">S12H4_45194</name>
</gene>
<protein>
    <submittedName>
        <fullName evidence="1">Uncharacterized protein</fullName>
    </submittedName>
</protein>
<evidence type="ECO:0000313" key="1">
    <source>
        <dbReference type="EMBL" id="GAJ07244.1"/>
    </source>
</evidence>
<comment type="caution">
    <text evidence="1">The sequence shown here is derived from an EMBL/GenBank/DDBJ whole genome shotgun (WGS) entry which is preliminary data.</text>
</comment>
<sequence>FEINIASEKPVVHIVEPLNNSVLSAYNVVLQGAGTDYEDGELPDSLLVWHSDIDGELGKGKSLTVEKLSLGKHMISLTGSDSDMKEQSVYVNVSIMNYNPNSYFPLFENSTWEYSHPEPEFIVTNNYNVRETWKIKKLTITVDDENRRISTVLYDRFIGSSVTHTKYVITDYLETGDDNVYVTTTTEEMSEWQEAKDEDHPYSILRVNTTYSPRYVILNNVSNMQLNTTYENTVKVETEWYYVYYNAVSSYFHES</sequence>
<proteinExistence type="predicted"/>
<reference evidence="1" key="1">
    <citation type="journal article" date="2014" name="Front. Microbiol.">
        <title>High frequency of phylogenetically diverse reductive dehalogenase-homologous genes in deep subseafloor sedimentary metagenomes.</title>
        <authorList>
            <person name="Kawai M."/>
            <person name="Futagami T."/>
            <person name="Toyoda A."/>
            <person name="Takaki Y."/>
            <person name="Nishi S."/>
            <person name="Hori S."/>
            <person name="Arai W."/>
            <person name="Tsubouchi T."/>
            <person name="Morono Y."/>
            <person name="Uchiyama I."/>
            <person name="Ito T."/>
            <person name="Fujiyama A."/>
            <person name="Inagaki F."/>
            <person name="Takami H."/>
        </authorList>
    </citation>
    <scope>NUCLEOTIDE SEQUENCE</scope>
    <source>
        <strain evidence="1">Expedition CK06-06</strain>
    </source>
</reference>
<name>X1TPQ4_9ZZZZ</name>
<dbReference type="AlphaFoldDB" id="X1TPQ4"/>
<accession>X1TPQ4</accession>